<sequence length="129" mass="15001">MHRVFQFKYTLITAIAVITLSLISSSEFQQRRFWYFEGMDKVIHVCMYMTLSSLFFLERYWSSKTTSANIIKHYNIIPLLLFGAMGGAIELLQPLVAARSCEVTDFLCNITGLILGFYLQILFIRILKR</sequence>
<dbReference type="NCBIfam" id="NF037970">
    <property type="entry name" value="vanZ_1"/>
    <property type="match status" value="1"/>
</dbReference>
<evidence type="ECO:0000313" key="4">
    <source>
        <dbReference type="Proteomes" id="UP001056426"/>
    </source>
</evidence>
<accession>A0A9J6ZPK2</accession>
<reference evidence="3" key="2">
    <citation type="submission" date="2022-06" db="EMBL/GenBank/DDBJ databases">
        <title>Xiashengella guii gen. nov. sp. nov., a bacterium isolated form anaerobic digestion tank.</title>
        <authorList>
            <person name="Huang H."/>
        </authorList>
    </citation>
    <scope>NUCLEOTIDE SEQUENCE</scope>
    <source>
        <strain evidence="3">Ai-910</strain>
    </source>
</reference>
<dbReference type="InterPro" id="IPR006976">
    <property type="entry name" value="VanZ-like"/>
</dbReference>
<reference evidence="3" key="1">
    <citation type="submission" date="2022-05" db="EMBL/GenBank/DDBJ databases">
        <authorList>
            <person name="Sun X."/>
        </authorList>
    </citation>
    <scope>NUCLEOTIDE SEQUENCE</scope>
    <source>
        <strain evidence="3">Ai-910</strain>
    </source>
</reference>
<evidence type="ECO:0000313" key="3">
    <source>
        <dbReference type="EMBL" id="URW79826.1"/>
    </source>
</evidence>
<keyword evidence="1" id="KW-0812">Transmembrane</keyword>
<keyword evidence="1" id="KW-0472">Membrane</keyword>
<dbReference type="PANTHER" id="PTHR28008">
    <property type="entry name" value="DOMAIN PROTEIN, PUTATIVE (AFU_ORTHOLOGUE AFUA_3G10980)-RELATED"/>
    <property type="match status" value="1"/>
</dbReference>
<keyword evidence="4" id="KW-1185">Reference proteome</keyword>
<dbReference type="Pfam" id="PF04892">
    <property type="entry name" value="VanZ"/>
    <property type="match status" value="1"/>
</dbReference>
<dbReference type="AlphaFoldDB" id="A0A9J6ZPK2"/>
<organism evidence="3 4">
    <name type="scientific">Xiashengella succiniciproducens</name>
    <dbReference type="NCBI Taxonomy" id="2949635"/>
    <lineage>
        <taxon>Bacteria</taxon>
        <taxon>Pseudomonadati</taxon>
        <taxon>Bacteroidota</taxon>
        <taxon>Bacteroidia</taxon>
        <taxon>Marinilabiliales</taxon>
        <taxon>Marinilabiliaceae</taxon>
        <taxon>Xiashengella</taxon>
    </lineage>
</organism>
<proteinExistence type="predicted"/>
<gene>
    <name evidence="3" type="ORF">M9189_00445</name>
</gene>
<feature type="transmembrane region" description="Helical" evidence="1">
    <location>
        <begin position="73"/>
        <end position="92"/>
    </location>
</feature>
<protein>
    <submittedName>
        <fullName evidence="3">VanZ family protein</fullName>
    </submittedName>
</protein>
<feature type="transmembrane region" description="Helical" evidence="1">
    <location>
        <begin position="41"/>
        <end position="61"/>
    </location>
</feature>
<evidence type="ECO:0000259" key="2">
    <source>
        <dbReference type="Pfam" id="PF04892"/>
    </source>
</evidence>
<name>A0A9J6ZPK2_9BACT</name>
<feature type="domain" description="VanZ-like" evidence="2">
    <location>
        <begin position="27"/>
        <end position="123"/>
    </location>
</feature>
<dbReference type="Proteomes" id="UP001056426">
    <property type="component" value="Chromosome"/>
</dbReference>
<dbReference type="EMBL" id="CP098400">
    <property type="protein sequence ID" value="URW79826.1"/>
    <property type="molecule type" value="Genomic_DNA"/>
</dbReference>
<dbReference type="PANTHER" id="PTHR28008:SF1">
    <property type="entry name" value="DOMAIN PROTEIN, PUTATIVE (AFU_ORTHOLOGUE AFUA_3G10980)-RELATED"/>
    <property type="match status" value="1"/>
</dbReference>
<keyword evidence="1" id="KW-1133">Transmembrane helix</keyword>
<dbReference type="KEGG" id="alkq:M9189_00445"/>
<evidence type="ECO:0000256" key="1">
    <source>
        <dbReference type="SAM" id="Phobius"/>
    </source>
</evidence>
<feature type="transmembrane region" description="Helical" evidence="1">
    <location>
        <begin position="104"/>
        <end position="127"/>
    </location>
</feature>
<dbReference type="RefSeq" id="WP_250723941.1">
    <property type="nucleotide sequence ID" value="NZ_CP098400.1"/>
</dbReference>